<dbReference type="Proteomes" id="UP001148662">
    <property type="component" value="Unassembled WGS sequence"/>
</dbReference>
<keyword evidence="2" id="KW-1185">Reference proteome</keyword>
<protein>
    <submittedName>
        <fullName evidence="1">Uncharacterized protein</fullName>
    </submittedName>
</protein>
<sequence>MTRFVAHEIYRDQLSKLGHGVPLWIPEPEARRPQSGGEVRIGDVGYFEDGQFVRLFNVLPLENRPGDHLEGPPYSIDPLIYNDRLLRNQPKYLQEGLYGNGISHHAQVGVNAAANAVVVPAGAGVAYQFTTTKAQGAMLLLPEPADLEQITTNTKFPKYMEQHHTSWVQYARKIGFGCKPEDIVLVRGTMKTSNWTVAAFQQDSRSGRASLNGSFTPVGLPVASAGFNLALGQQTACHRDSRSRPLLAGTILSGEPLSKDQCIFLRIYKAKSRFLRVWKPPKVMEAGAGPHQLPRHDGDDDNGPAGADAQIISDPDSDFQYIPVDIVLDYILDSNPEAEVAIACEDDITEMLGGASWPDDLRQYLQEYRPEVYVDPDTKLGTLSLVAPIARARVEEIRRNEQHNQPMDVDAGGNAGGGGGDDGGDDAPRGVDPLGEGRLILPHRFPHAPPFRWPHVALIDSSSDGSSVSCMALAPNGEHVATGMDDSVIRIWNYRTGSLTKKLGGHDDTPWSLSYSPDGTRLVSGSADNLAIIWDLTGAPEQSQLHRLEGHTSDVWSVAYSPDGRYIATASTDSSVRVWDPENGTQLRNFPAAEATVIQVLWTPDSTHLVSCGESGGQCWNISLADNQTPVRFNGHEAAIWCMNISKQGDRLITGSEDHTARIWSIETGDELVTLAGHDGAIWAVAFSDDGSQAVYGGYDSRVIVADSFTGEAKYVWGGENNSDEEIIVDTVSFSRAGDLVAAGAADGSVNLYNNRTGDFIAQYKAHVDKVKNIQFGRDDLDLISSSDDGSVRVFNLADTLRVGL</sequence>
<evidence type="ECO:0000313" key="1">
    <source>
        <dbReference type="EMBL" id="KAJ3552475.1"/>
    </source>
</evidence>
<dbReference type="EMBL" id="JANHOG010000656">
    <property type="protein sequence ID" value="KAJ3552475.1"/>
    <property type="molecule type" value="Genomic_DNA"/>
</dbReference>
<evidence type="ECO:0000313" key="2">
    <source>
        <dbReference type="Proteomes" id="UP001148662"/>
    </source>
</evidence>
<accession>A0ACC1T3Q7</accession>
<organism evidence="1 2">
    <name type="scientific">Phlebia brevispora</name>
    <dbReference type="NCBI Taxonomy" id="194682"/>
    <lineage>
        <taxon>Eukaryota</taxon>
        <taxon>Fungi</taxon>
        <taxon>Dikarya</taxon>
        <taxon>Basidiomycota</taxon>
        <taxon>Agaricomycotina</taxon>
        <taxon>Agaricomycetes</taxon>
        <taxon>Polyporales</taxon>
        <taxon>Meruliaceae</taxon>
        <taxon>Phlebia</taxon>
    </lineage>
</organism>
<gene>
    <name evidence="1" type="ORF">NM688_g4134</name>
</gene>
<comment type="caution">
    <text evidence="1">The sequence shown here is derived from an EMBL/GenBank/DDBJ whole genome shotgun (WGS) entry which is preliminary data.</text>
</comment>
<name>A0ACC1T3Q7_9APHY</name>
<reference evidence="1" key="1">
    <citation type="submission" date="2022-07" db="EMBL/GenBank/DDBJ databases">
        <title>Genome Sequence of Phlebia brevispora.</title>
        <authorList>
            <person name="Buettner E."/>
        </authorList>
    </citation>
    <scope>NUCLEOTIDE SEQUENCE</scope>
    <source>
        <strain evidence="1">MPL23</strain>
    </source>
</reference>
<proteinExistence type="predicted"/>